<accession>A0ABW5NQS6</accession>
<keyword evidence="2" id="KW-1185">Reference proteome</keyword>
<dbReference type="EMBL" id="JBHUMA010000009">
    <property type="protein sequence ID" value="MFD2600187.1"/>
    <property type="molecule type" value="Genomic_DNA"/>
</dbReference>
<protein>
    <submittedName>
        <fullName evidence="1">Uncharacterized protein</fullName>
    </submittedName>
</protein>
<evidence type="ECO:0000313" key="2">
    <source>
        <dbReference type="Proteomes" id="UP001597393"/>
    </source>
</evidence>
<name>A0ABW5NQS6_9SPHI</name>
<comment type="caution">
    <text evidence="1">The sequence shown here is derived from an EMBL/GenBank/DDBJ whole genome shotgun (WGS) entry which is preliminary data.</text>
</comment>
<dbReference type="Proteomes" id="UP001597393">
    <property type="component" value="Unassembled WGS sequence"/>
</dbReference>
<proteinExistence type="predicted"/>
<organism evidence="1 2">
    <name type="scientific">Sphingobacterium corticis</name>
    <dbReference type="NCBI Taxonomy" id="1812823"/>
    <lineage>
        <taxon>Bacteria</taxon>
        <taxon>Pseudomonadati</taxon>
        <taxon>Bacteroidota</taxon>
        <taxon>Sphingobacteriia</taxon>
        <taxon>Sphingobacteriales</taxon>
        <taxon>Sphingobacteriaceae</taxon>
        <taxon>Sphingobacterium</taxon>
    </lineage>
</organism>
<dbReference type="RefSeq" id="WP_380870327.1">
    <property type="nucleotide sequence ID" value="NZ_JBHUMA010000009.1"/>
</dbReference>
<sequence>MKFKGTKGKWLVGNANMADNGQNELVVYPNNDDKANGGKSVIACVAPIVVASQEDYANARLMSKAPEMLEALQEFCRRVERGEVKSKHTYVKFQELIKSATEVPNE</sequence>
<reference evidence="2" key="1">
    <citation type="journal article" date="2019" name="Int. J. Syst. Evol. Microbiol.">
        <title>The Global Catalogue of Microorganisms (GCM) 10K type strain sequencing project: providing services to taxonomists for standard genome sequencing and annotation.</title>
        <authorList>
            <consortium name="The Broad Institute Genomics Platform"/>
            <consortium name="The Broad Institute Genome Sequencing Center for Infectious Disease"/>
            <person name="Wu L."/>
            <person name="Ma J."/>
        </authorList>
    </citation>
    <scope>NUCLEOTIDE SEQUENCE [LARGE SCALE GENOMIC DNA]</scope>
    <source>
        <strain evidence="2">KCTC 42248</strain>
    </source>
</reference>
<evidence type="ECO:0000313" key="1">
    <source>
        <dbReference type="EMBL" id="MFD2600187.1"/>
    </source>
</evidence>
<gene>
    <name evidence="1" type="ORF">ACFSQ3_14610</name>
</gene>